<accession>A0A1Y1JU81</accession>
<dbReference type="GeneID" id="39745110"/>
<evidence type="ECO:0000313" key="1">
    <source>
        <dbReference type="EMBL" id="GAW84302.1"/>
    </source>
</evidence>
<gene>
    <name evidence="1" type="ORF">PGO_002205</name>
</gene>
<sequence>MLSHSDNLPPKDHIEKLLNKVDISDIINILKATYSEHNVVENYIDKFNTNVMLVYNELKKTYKNDNMKQSVCNAMNYYLDFITKAIYVSNIRNDLKDDIINYFLENIWKMKGYCDSCECKRIKDTYITHINCLINQLQDRNYLARETRSITEENIIPLGTRMRVKIKMIEFLKKYLSKNRDEAFLSSIDNRRYNVEYSAYLSQFD</sequence>
<keyword evidence="2" id="KW-1185">Reference proteome</keyword>
<organism evidence="1 2">
    <name type="scientific">Plasmodium gonderi</name>
    <dbReference type="NCBI Taxonomy" id="77519"/>
    <lineage>
        <taxon>Eukaryota</taxon>
        <taxon>Sar</taxon>
        <taxon>Alveolata</taxon>
        <taxon>Apicomplexa</taxon>
        <taxon>Aconoidasida</taxon>
        <taxon>Haemosporida</taxon>
        <taxon>Plasmodiidae</taxon>
        <taxon>Plasmodium</taxon>
        <taxon>Plasmodium (Plasmodium)</taxon>
    </lineage>
</organism>
<name>A0A1Y1JU81_PLAGO</name>
<reference evidence="2" key="1">
    <citation type="submission" date="2017-04" db="EMBL/GenBank/DDBJ databases">
        <title>Plasmodium gonderi genome.</title>
        <authorList>
            <person name="Arisue N."/>
            <person name="Honma H."/>
            <person name="Kawai S."/>
            <person name="Tougan T."/>
            <person name="Tanabe K."/>
            <person name="Horii T."/>
        </authorList>
    </citation>
    <scope>NUCLEOTIDE SEQUENCE [LARGE SCALE GENOMIC DNA]</scope>
    <source>
        <strain evidence="2">ATCC 30045</strain>
    </source>
</reference>
<evidence type="ECO:0000313" key="2">
    <source>
        <dbReference type="Proteomes" id="UP000195521"/>
    </source>
</evidence>
<dbReference type="Proteomes" id="UP000195521">
    <property type="component" value="Unassembled WGS sequence"/>
</dbReference>
<dbReference type="AlphaFoldDB" id="A0A1Y1JU81"/>
<protein>
    <submittedName>
        <fullName evidence="1">Variable surface protein</fullName>
    </submittedName>
</protein>
<proteinExistence type="predicted"/>
<dbReference type="EMBL" id="BDQF01000223">
    <property type="protein sequence ID" value="GAW84302.1"/>
    <property type="molecule type" value="Genomic_DNA"/>
</dbReference>
<comment type="caution">
    <text evidence="1">The sequence shown here is derived from an EMBL/GenBank/DDBJ whole genome shotgun (WGS) entry which is preliminary data.</text>
</comment>
<dbReference type="RefSeq" id="XP_028546891.1">
    <property type="nucleotide sequence ID" value="XM_028691090.1"/>
</dbReference>